<protein>
    <submittedName>
        <fullName evidence="5">Uncharacterized protein</fullName>
    </submittedName>
</protein>
<evidence type="ECO:0000256" key="2">
    <source>
        <dbReference type="ARBA" id="ARBA00022574"/>
    </source>
</evidence>
<evidence type="ECO:0000256" key="1">
    <source>
        <dbReference type="ARBA" id="ARBA00007625"/>
    </source>
</evidence>
<dbReference type="SMART" id="SM00320">
    <property type="entry name" value="WD40"/>
    <property type="match status" value="3"/>
</dbReference>
<dbReference type="Pfam" id="PF00400">
    <property type="entry name" value="WD40"/>
    <property type="match status" value="2"/>
</dbReference>
<sequence length="400" mass="42538">MIQRPAIRSSRLWNNEEGLPEGLPEEGLPEDVNESMMASLKSRVATLDTLATSLTSSYLSGKFTSTTYPLPTYVRRISLSYPYVLCGLFDGSISLIDIYRNTLKFSTPPLHPQYKTSRSEDRSDPAITALHGTFDGGGVTAVTLSSDMKYAFTGGRDGVVNVLDLADKEDVGVTQKIKAGTDVVSRVLEGGGRVVTTAADEGGTVKIWEMGKGFGFGLGEGGLEEIGAMEVGSRVLTAEWSSNLDGSMDYERVWLGLSDGRVCQVSLATMEIGFSVQISNAGVRSLCVTSDPSDNDVVYLGDNEGQLYKISVAGVSPITPPHKDAVVSIAKASRDGGVLISASRDGSVRVWDNSSPGGVVGKYVIGPMKVWVSGVEVKDNIVVSDGADNMIIKHEFGTGE</sequence>
<evidence type="ECO:0000313" key="5">
    <source>
        <dbReference type="EMBL" id="GMI47167.1"/>
    </source>
</evidence>
<reference evidence="6" key="1">
    <citation type="journal article" date="2023" name="Commun. Biol.">
        <title>Genome analysis of Parmales, the sister group of diatoms, reveals the evolutionary specialization of diatoms from phago-mixotrophs to photoautotrophs.</title>
        <authorList>
            <person name="Ban H."/>
            <person name="Sato S."/>
            <person name="Yoshikawa S."/>
            <person name="Yamada K."/>
            <person name="Nakamura Y."/>
            <person name="Ichinomiya M."/>
            <person name="Sato N."/>
            <person name="Blanc-Mathieu R."/>
            <person name="Endo H."/>
            <person name="Kuwata A."/>
            <person name="Ogata H."/>
        </authorList>
    </citation>
    <scope>NUCLEOTIDE SEQUENCE [LARGE SCALE GENOMIC DNA]</scope>
</reference>
<dbReference type="InterPro" id="IPR036322">
    <property type="entry name" value="WD40_repeat_dom_sf"/>
</dbReference>
<feature type="repeat" description="WD" evidence="4">
    <location>
        <begin position="319"/>
        <end position="352"/>
    </location>
</feature>
<dbReference type="Proteomes" id="UP001165065">
    <property type="component" value="Unassembled WGS sequence"/>
</dbReference>
<dbReference type="Gene3D" id="2.130.10.10">
    <property type="entry name" value="YVTN repeat-like/Quinoprotein amine dehydrogenase"/>
    <property type="match status" value="2"/>
</dbReference>
<proteinExistence type="inferred from homology"/>
<name>A0A9W7GK26_9STRA</name>
<dbReference type="PROSITE" id="PS50082">
    <property type="entry name" value="WD_REPEATS_2"/>
    <property type="match status" value="1"/>
</dbReference>
<keyword evidence="2 4" id="KW-0853">WD repeat</keyword>
<keyword evidence="3" id="KW-0677">Repeat</keyword>
<organism evidence="5 6">
    <name type="scientific">Triparma columacea</name>
    <dbReference type="NCBI Taxonomy" id="722753"/>
    <lineage>
        <taxon>Eukaryota</taxon>
        <taxon>Sar</taxon>
        <taxon>Stramenopiles</taxon>
        <taxon>Ochrophyta</taxon>
        <taxon>Bolidophyceae</taxon>
        <taxon>Parmales</taxon>
        <taxon>Triparmaceae</taxon>
        <taxon>Triparma</taxon>
    </lineage>
</organism>
<evidence type="ECO:0000313" key="6">
    <source>
        <dbReference type="Proteomes" id="UP001165065"/>
    </source>
</evidence>
<gene>
    <name evidence="5" type="ORF">TrCOL_g9885</name>
</gene>
<dbReference type="EMBL" id="BRYA01000332">
    <property type="protein sequence ID" value="GMI47167.1"/>
    <property type="molecule type" value="Genomic_DNA"/>
</dbReference>
<comment type="caution">
    <text evidence="5">The sequence shown here is derived from an EMBL/GenBank/DDBJ whole genome shotgun (WGS) entry which is preliminary data.</text>
</comment>
<dbReference type="SUPFAM" id="SSF50978">
    <property type="entry name" value="WD40 repeat-like"/>
    <property type="match status" value="1"/>
</dbReference>
<dbReference type="AlphaFoldDB" id="A0A9W7GK26"/>
<comment type="similarity">
    <text evidence="1">Belongs to the WD repeat WDR55 family.</text>
</comment>
<keyword evidence="6" id="KW-1185">Reference proteome</keyword>
<dbReference type="PROSITE" id="PS50294">
    <property type="entry name" value="WD_REPEATS_REGION"/>
    <property type="match status" value="1"/>
</dbReference>
<dbReference type="PANTHER" id="PTHR44019:SF20">
    <property type="entry name" value="WD REPEAT-CONTAINING PROTEIN 55"/>
    <property type="match status" value="1"/>
</dbReference>
<dbReference type="PANTHER" id="PTHR44019">
    <property type="entry name" value="WD REPEAT-CONTAINING PROTEIN 55"/>
    <property type="match status" value="1"/>
</dbReference>
<accession>A0A9W7GK26</accession>
<dbReference type="OrthoDB" id="674604at2759"/>
<evidence type="ECO:0000256" key="3">
    <source>
        <dbReference type="ARBA" id="ARBA00022737"/>
    </source>
</evidence>
<dbReference type="InterPro" id="IPR001680">
    <property type="entry name" value="WD40_rpt"/>
</dbReference>
<dbReference type="InterPro" id="IPR050505">
    <property type="entry name" value="WDR55/POC1"/>
</dbReference>
<dbReference type="InterPro" id="IPR015943">
    <property type="entry name" value="WD40/YVTN_repeat-like_dom_sf"/>
</dbReference>
<evidence type="ECO:0000256" key="4">
    <source>
        <dbReference type="PROSITE-ProRule" id="PRU00221"/>
    </source>
</evidence>